<name>A0A117PLT7_9ACTN</name>
<dbReference type="AlphaFoldDB" id="A0A117PLT7"/>
<dbReference type="Proteomes" id="UP000054024">
    <property type="component" value="Unassembled WGS sequence"/>
</dbReference>
<evidence type="ECO:0000313" key="1">
    <source>
        <dbReference type="EMBL" id="KUM81989.1"/>
    </source>
</evidence>
<keyword evidence="2" id="KW-1185">Reference proteome</keyword>
<organism evidence="1 2">
    <name type="scientific">Streptomyces curacoi</name>
    <dbReference type="NCBI Taxonomy" id="146536"/>
    <lineage>
        <taxon>Bacteria</taxon>
        <taxon>Bacillati</taxon>
        <taxon>Actinomycetota</taxon>
        <taxon>Actinomycetes</taxon>
        <taxon>Kitasatosporales</taxon>
        <taxon>Streptomycetaceae</taxon>
        <taxon>Streptomyces</taxon>
    </lineage>
</organism>
<comment type="caution">
    <text evidence="1">The sequence shown here is derived from an EMBL/GenBank/DDBJ whole genome shotgun (WGS) entry which is preliminary data.</text>
</comment>
<reference evidence="1 2" key="1">
    <citation type="submission" date="2015-10" db="EMBL/GenBank/DDBJ databases">
        <title>Draft genome sequence of Streptomyces curacoi DSM 40107, type strain for the species Streptomyces curacoi.</title>
        <authorList>
            <person name="Ruckert C."/>
            <person name="Winkler A."/>
            <person name="Kalinowski J."/>
            <person name="Kampfer P."/>
            <person name="Glaeser S."/>
        </authorList>
    </citation>
    <scope>NUCLEOTIDE SEQUENCE [LARGE SCALE GENOMIC DNA]</scope>
    <source>
        <strain evidence="1 2">DSM 40107</strain>
    </source>
</reference>
<protein>
    <submittedName>
        <fullName evidence="1">Uncharacterized protein</fullName>
    </submittedName>
</protein>
<evidence type="ECO:0000313" key="2">
    <source>
        <dbReference type="Proteomes" id="UP000054024"/>
    </source>
</evidence>
<proteinExistence type="predicted"/>
<gene>
    <name evidence="1" type="ORF">AQI70_01355</name>
</gene>
<dbReference type="EMBL" id="LMWJ01000001">
    <property type="protein sequence ID" value="KUM81989.1"/>
    <property type="molecule type" value="Genomic_DNA"/>
</dbReference>
<accession>A0A117PLT7</accession>
<dbReference type="OrthoDB" id="3483116at2"/>
<dbReference type="RefSeq" id="WP_062142848.1">
    <property type="nucleotide sequence ID" value="NZ_KQ947984.1"/>
</dbReference>
<sequence length="67" mass="6819">MTYAAPGEAVVMAKGVVVHGLGKQYLGPHTLHGGGAPALLDGLRAADAPTLRLDDVEVAFCLQLPPA</sequence>